<feature type="transmembrane region" description="Helical" evidence="4">
    <location>
        <begin position="433"/>
        <end position="459"/>
    </location>
</feature>
<evidence type="ECO:0000256" key="1">
    <source>
        <dbReference type="ARBA" id="ARBA00004236"/>
    </source>
</evidence>
<accession>A0A7X3LRW4</accession>
<comment type="subcellular location">
    <subcellularLocation>
        <location evidence="1">Cell membrane</location>
    </subcellularLocation>
</comment>
<evidence type="ECO:0000313" key="7">
    <source>
        <dbReference type="Proteomes" id="UP000433101"/>
    </source>
</evidence>
<dbReference type="EMBL" id="WUMV01000002">
    <property type="protein sequence ID" value="MXN63948.1"/>
    <property type="molecule type" value="Genomic_DNA"/>
</dbReference>
<protein>
    <submittedName>
        <fullName evidence="6">4Fe-4S binding protein</fullName>
    </submittedName>
</protein>
<dbReference type="GO" id="GO:0005886">
    <property type="term" value="C:plasma membrane"/>
    <property type="evidence" value="ECO:0007669"/>
    <property type="project" value="UniProtKB-SubCell"/>
</dbReference>
<dbReference type="InterPro" id="IPR007329">
    <property type="entry name" value="FMN-bd"/>
</dbReference>
<sequence length="689" mass="75100">MLSIVHRLKGSAWIAVILLAMTVPAVAADRQILREAVARILNADPAGLELSPLESASDVFRIEAGAGDGASELFAASSSTLVGSLGYSGKPVDIAVVVDVSSDAAKISGAELLSHSEPILTLGIDTRDLSRYVGGFAGTDADAGLASLVRGGSLPQAVSGATVSSGAIRNAILRTGRAVARAARSEEAERAQAAAEEIENYSGLLESGAVSRLSVDFTEAREALPGYTTIEPGKDTFVELHAGVLRDNEATAKLLGQKAFARVDAERGRSETALFIAASGLYSVKGTGWRKSGVFDRLELIQGDRTIRLPSDRHFRLEELAIGGAPKFREAMVVFVPASAGFDPDKPARLDLVVTAPDKSSARFGLDLVPEGAPTGVVVQELADEREGWRLEWEARAPELAILTVMLTVLFAVLYVSGPLVRRAETYRAFRTGFLFVTLVWLGWIAGAQLSVVQVVAFIHSLLADFRWQTFLLDPLVFTLWAFVAITLVFWGRGVYCGWLCPFGALQELTNQAARRFNLRQIEIPWEIHIRLWPIKYVFLFLIVGVSLQEIGLAFRLAEVEPFKTAITLHFLRPPAFVAYALVLLFVGLFVERAFCRYLCPLGAALALPSKFKIFDWLVRRPQCGRECRLCATTCTVQAIDPIGRINPNECIYCLRCQANYHDETVCVPLKMRARRRNPTAPHDTDKAS</sequence>
<dbReference type="PANTHER" id="PTHR30224">
    <property type="entry name" value="ELECTRON TRANSPORT PROTEIN"/>
    <property type="match status" value="1"/>
</dbReference>
<name>A0A7X3LRW4_9HYPH</name>
<dbReference type="SUPFAM" id="SSF54862">
    <property type="entry name" value="4Fe-4S ferredoxins"/>
    <property type="match status" value="1"/>
</dbReference>
<dbReference type="InterPro" id="IPR011399">
    <property type="entry name" value="NosR"/>
</dbReference>
<feature type="transmembrane region" description="Helical" evidence="4">
    <location>
        <begin position="400"/>
        <end position="421"/>
    </location>
</feature>
<evidence type="ECO:0000256" key="4">
    <source>
        <dbReference type="SAM" id="Phobius"/>
    </source>
</evidence>
<feature type="domain" description="FMN-binding" evidence="5">
    <location>
        <begin position="86"/>
        <end position="179"/>
    </location>
</feature>
<dbReference type="GO" id="GO:0010181">
    <property type="term" value="F:FMN binding"/>
    <property type="evidence" value="ECO:0007669"/>
    <property type="project" value="InterPro"/>
</dbReference>
<dbReference type="Pfam" id="PF04205">
    <property type="entry name" value="FMN_bind"/>
    <property type="match status" value="1"/>
</dbReference>
<feature type="transmembrane region" description="Helical" evidence="4">
    <location>
        <begin position="537"/>
        <end position="557"/>
    </location>
</feature>
<evidence type="ECO:0000313" key="6">
    <source>
        <dbReference type="EMBL" id="MXN63948.1"/>
    </source>
</evidence>
<feature type="transmembrane region" description="Helical" evidence="4">
    <location>
        <begin position="577"/>
        <end position="596"/>
    </location>
</feature>
<dbReference type="Pfam" id="PF12801">
    <property type="entry name" value="Fer4_5"/>
    <property type="match status" value="2"/>
</dbReference>
<evidence type="ECO:0000259" key="5">
    <source>
        <dbReference type="SMART" id="SM00900"/>
    </source>
</evidence>
<dbReference type="Proteomes" id="UP000433101">
    <property type="component" value="Unassembled WGS sequence"/>
</dbReference>
<keyword evidence="7" id="KW-1185">Reference proteome</keyword>
<proteinExistence type="predicted"/>
<dbReference type="InterPro" id="IPR017896">
    <property type="entry name" value="4Fe4S_Fe-S-bd"/>
</dbReference>
<reference evidence="6 7" key="1">
    <citation type="submission" date="2019-12" db="EMBL/GenBank/DDBJ databases">
        <authorList>
            <person name="Li M."/>
        </authorList>
    </citation>
    <scope>NUCLEOTIDE SEQUENCE [LARGE SCALE GENOMIC DNA]</scope>
    <source>
        <strain evidence="6 7">GBMRC 2046</strain>
    </source>
</reference>
<dbReference type="AlphaFoldDB" id="A0A7X3LRW4"/>
<gene>
    <name evidence="6" type="ORF">GR183_03445</name>
</gene>
<keyword evidence="2" id="KW-1003">Cell membrane</keyword>
<dbReference type="PIRSF" id="PIRSF036354">
    <property type="entry name" value="NosR"/>
    <property type="match status" value="1"/>
</dbReference>
<dbReference type="GO" id="GO:0003677">
    <property type="term" value="F:DNA binding"/>
    <property type="evidence" value="ECO:0007669"/>
    <property type="project" value="InterPro"/>
</dbReference>
<comment type="caution">
    <text evidence="6">The sequence shown here is derived from an EMBL/GenBank/DDBJ whole genome shotgun (WGS) entry which is preliminary data.</text>
</comment>
<dbReference type="SMART" id="SM00900">
    <property type="entry name" value="FMN_bind"/>
    <property type="match status" value="1"/>
</dbReference>
<dbReference type="PANTHER" id="PTHR30224:SF4">
    <property type="entry name" value="ELECTRON TRANSPORT PROTEIN YCCM-RELATED"/>
    <property type="match status" value="1"/>
</dbReference>
<dbReference type="InterPro" id="IPR052378">
    <property type="entry name" value="NosR_regulator"/>
</dbReference>
<keyword evidence="4" id="KW-0812">Transmembrane</keyword>
<keyword evidence="3 4" id="KW-0472">Membrane</keyword>
<keyword evidence="4" id="KW-1133">Transmembrane helix</keyword>
<feature type="transmembrane region" description="Helical" evidence="4">
    <location>
        <begin position="471"/>
        <end position="491"/>
    </location>
</feature>
<evidence type="ECO:0000256" key="3">
    <source>
        <dbReference type="ARBA" id="ARBA00023136"/>
    </source>
</evidence>
<evidence type="ECO:0000256" key="2">
    <source>
        <dbReference type="ARBA" id="ARBA00022475"/>
    </source>
</evidence>
<dbReference type="GO" id="GO:0045893">
    <property type="term" value="P:positive regulation of DNA-templated transcription"/>
    <property type="evidence" value="ECO:0007669"/>
    <property type="project" value="InterPro"/>
</dbReference>
<organism evidence="6 7">
    <name type="scientific">Stappia sediminis</name>
    <dbReference type="NCBI Taxonomy" id="2692190"/>
    <lineage>
        <taxon>Bacteria</taxon>
        <taxon>Pseudomonadati</taxon>
        <taxon>Pseudomonadota</taxon>
        <taxon>Alphaproteobacteria</taxon>
        <taxon>Hyphomicrobiales</taxon>
        <taxon>Stappiaceae</taxon>
        <taxon>Stappia</taxon>
    </lineage>
</organism>
<dbReference type="RefSeq" id="WP_160774216.1">
    <property type="nucleotide sequence ID" value="NZ_WUMV01000002.1"/>
</dbReference>